<dbReference type="GeneID" id="119740008"/>
<evidence type="ECO:0000256" key="1">
    <source>
        <dbReference type="ARBA" id="ARBA00004651"/>
    </source>
</evidence>
<keyword evidence="4 10" id="KW-1133">Transmembrane helix</keyword>
<feature type="transmembrane region" description="Helical" evidence="10">
    <location>
        <begin position="705"/>
        <end position="728"/>
    </location>
</feature>
<evidence type="ECO:0000256" key="9">
    <source>
        <dbReference type="ARBA" id="ARBA00023224"/>
    </source>
</evidence>
<name>A0A914B5N3_PATMI</name>
<protein>
    <recommendedName>
        <fullName evidence="12">G-protein coupled receptors family 3 profile domain-containing protein</fullName>
    </recommendedName>
</protein>
<dbReference type="Pfam" id="PF07562">
    <property type="entry name" value="NCD3G"/>
    <property type="match status" value="1"/>
</dbReference>
<dbReference type="CDD" id="cd13953">
    <property type="entry name" value="7tm_classC_mGluR-like"/>
    <property type="match status" value="1"/>
</dbReference>
<evidence type="ECO:0000256" key="2">
    <source>
        <dbReference type="ARBA" id="ARBA00022475"/>
    </source>
</evidence>
<keyword evidence="7" id="KW-0675">Receptor</keyword>
<dbReference type="Proteomes" id="UP000887568">
    <property type="component" value="Unplaced"/>
</dbReference>
<dbReference type="InterPro" id="IPR001828">
    <property type="entry name" value="ANF_lig-bd_rcpt"/>
</dbReference>
<keyword evidence="14" id="KW-1185">Reference proteome</keyword>
<dbReference type="GO" id="GO:0005886">
    <property type="term" value="C:plasma membrane"/>
    <property type="evidence" value="ECO:0007669"/>
    <property type="project" value="UniProtKB-SubCell"/>
</dbReference>
<dbReference type="PRINTS" id="PR00248">
    <property type="entry name" value="GPCRMGR"/>
</dbReference>
<feature type="transmembrane region" description="Helical" evidence="10">
    <location>
        <begin position="767"/>
        <end position="791"/>
    </location>
</feature>
<dbReference type="InterPro" id="IPR028082">
    <property type="entry name" value="Peripla_BP_I"/>
</dbReference>
<feature type="transmembrane region" description="Helical" evidence="10">
    <location>
        <begin position="545"/>
        <end position="566"/>
    </location>
</feature>
<dbReference type="AlphaFoldDB" id="A0A914B5N3"/>
<dbReference type="GO" id="GO:0004930">
    <property type="term" value="F:G protein-coupled receptor activity"/>
    <property type="evidence" value="ECO:0007669"/>
    <property type="project" value="UniProtKB-KW"/>
</dbReference>
<evidence type="ECO:0000256" key="8">
    <source>
        <dbReference type="ARBA" id="ARBA00023180"/>
    </source>
</evidence>
<dbReference type="InterPro" id="IPR050726">
    <property type="entry name" value="mGluR"/>
</dbReference>
<dbReference type="PRINTS" id="PR01176">
    <property type="entry name" value="GABABRECEPTR"/>
</dbReference>
<dbReference type="OMA" id="ELMIFAI"/>
<feature type="transmembrane region" description="Helical" evidence="10">
    <location>
        <begin position="587"/>
        <end position="608"/>
    </location>
</feature>
<accession>A0A914B5N3</accession>
<evidence type="ECO:0000256" key="4">
    <source>
        <dbReference type="ARBA" id="ARBA00022989"/>
    </source>
</evidence>
<feature type="signal peptide" evidence="11">
    <location>
        <begin position="1"/>
        <end position="23"/>
    </location>
</feature>
<evidence type="ECO:0000259" key="12">
    <source>
        <dbReference type="PROSITE" id="PS50259"/>
    </source>
</evidence>
<dbReference type="Gene3D" id="2.10.50.30">
    <property type="entry name" value="GPCR, family 3, nine cysteines domain"/>
    <property type="match status" value="1"/>
</dbReference>
<reference evidence="13" key="1">
    <citation type="submission" date="2022-11" db="UniProtKB">
        <authorList>
            <consortium name="EnsemblMetazoa"/>
        </authorList>
    </citation>
    <scope>IDENTIFICATION</scope>
</reference>
<evidence type="ECO:0000256" key="10">
    <source>
        <dbReference type="SAM" id="Phobius"/>
    </source>
</evidence>
<feature type="transmembrane region" description="Helical" evidence="10">
    <location>
        <begin position="620"/>
        <end position="640"/>
    </location>
</feature>
<dbReference type="PROSITE" id="PS50259">
    <property type="entry name" value="G_PROTEIN_RECEP_F3_4"/>
    <property type="match status" value="1"/>
</dbReference>
<dbReference type="InterPro" id="IPR011500">
    <property type="entry name" value="GPCR_3_9-Cys_dom"/>
</dbReference>
<feature type="transmembrane region" description="Helical" evidence="10">
    <location>
        <begin position="740"/>
        <end position="761"/>
    </location>
</feature>
<dbReference type="SUPFAM" id="SSF53822">
    <property type="entry name" value="Periplasmic binding protein-like I"/>
    <property type="match status" value="1"/>
</dbReference>
<evidence type="ECO:0000256" key="11">
    <source>
        <dbReference type="SAM" id="SignalP"/>
    </source>
</evidence>
<dbReference type="PANTHER" id="PTHR24060">
    <property type="entry name" value="METABOTROPIC GLUTAMATE RECEPTOR"/>
    <property type="match status" value="1"/>
</dbReference>
<feature type="domain" description="G-protein coupled receptors family 3 profile" evidence="12">
    <location>
        <begin position="549"/>
        <end position="813"/>
    </location>
</feature>
<evidence type="ECO:0000256" key="5">
    <source>
        <dbReference type="ARBA" id="ARBA00023040"/>
    </source>
</evidence>
<dbReference type="Pfam" id="PF01094">
    <property type="entry name" value="ANF_receptor"/>
    <property type="match status" value="1"/>
</dbReference>
<evidence type="ECO:0000313" key="14">
    <source>
        <dbReference type="Proteomes" id="UP000887568"/>
    </source>
</evidence>
<feature type="chain" id="PRO_5037294877" description="G-protein coupled receptors family 3 profile domain-containing protein" evidence="11">
    <location>
        <begin position="24"/>
        <end position="850"/>
    </location>
</feature>
<keyword evidence="11" id="KW-0732">Signal</keyword>
<proteinExistence type="predicted"/>
<comment type="subcellular location">
    <subcellularLocation>
        <location evidence="1">Cell membrane</location>
        <topology evidence="1">Multi-pass membrane protein</topology>
    </subcellularLocation>
</comment>
<feature type="transmembrane region" description="Helical" evidence="10">
    <location>
        <begin position="661"/>
        <end position="685"/>
    </location>
</feature>
<dbReference type="InterPro" id="IPR000337">
    <property type="entry name" value="GPCR_3"/>
</dbReference>
<dbReference type="InterPro" id="IPR038550">
    <property type="entry name" value="GPCR_3_9-Cys_sf"/>
</dbReference>
<keyword evidence="9" id="KW-0807">Transducer</keyword>
<keyword evidence="2" id="KW-1003">Cell membrane</keyword>
<evidence type="ECO:0000256" key="3">
    <source>
        <dbReference type="ARBA" id="ARBA00022692"/>
    </source>
</evidence>
<keyword evidence="6 10" id="KW-0472">Membrane</keyword>
<dbReference type="InterPro" id="IPR017978">
    <property type="entry name" value="GPCR_3_C"/>
</dbReference>
<keyword evidence="8" id="KW-0325">Glycoprotein</keyword>
<keyword evidence="5" id="KW-0297">G-protein coupled receptor</keyword>
<evidence type="ECO:0000256" key="6">
    <source>
        <dbReference type="ARBA" id="ARBA00023136"/>
    </source>
</evidence>
<dbReference type="RefSeq" id="XP_038071125.1">
    <property type="nucleotide sequence ID" value="XM_038215197.1"/>
</dbReference>
<dbReference type="EnsemblMetazoa" id="XM_038215197.1">
    <property type="protein sequence ID" value="XP_038071125.1"/>
    <property type="gene ID" value="LOC119740008"/>
</dbReference>
<dbReference type="OrthoDB" id="425344at2759"/>
<keyword evidence="3 10" id="KW-0812">Transmembrane</keyword>
<dbReference type="Pfam" id="PF00003">
    <property type="entry name" value="7tm_3"/>
    <property type="match status" value="1"/>
</dbReference>
<dbReference type="Gene3D" id="3.40.50.2300">
    <property type="match status" value="2"/>
</dbReference>
<evidence type="ECO:0000256" key="7">
    <source>
        <dbReference type="ARBA" id="ARBA00023170"/>
    </source>
</evidence>
<organism evidence="13 14">
    <name type="scientific">Patiria miniata</name>
    <name type="common">Bat star</name>
    <name type="synonym">Asterina miniata</name>
    <dbReference type="NCBI Taxonomy" id="46514"/>
    <lineage>
        <taxon>Eukaryota</taxon>
        <taxon>Metazoa</taxon>
        <taxon>Echinodermata</taxon>
        <taxon>Eleutherozoa</taxon>
        <taxon>Asterozoa</taxon>
        <taxon>Asteroidea</taxon>
        <taxon>Valvatacea</taxon>
        <taxon>Valvatida</taxon>
        <taxon>Asterinidae</taxon>
        <taxon>Patiria</taxon>
    </lineage>
</organism>
<sequence length="850" mass="93858">MTLVSSLVSWTVLFSLAISPSFGSLPERARTSYTKSGDFVIGGLFATYFSYYGVCDYGVLEESLEQSELMIFAIEQLNNRSDLLPNVTLGFDIRNYCGDESIAASLALSMAGVIDSENGTSGPHDRGQFIGIVGAGGSSSNIATALVTTVYEIPVVAYRGSTIELSDKRRFPYFLRTWPSASLQAGAIVDILLQFNWSYVGLIYSVNSYGIHGAQEVQRLAEKSGICLAYSLPIRASATENEIQEIVDKIFEIKDATVIVFITHLYSGDHYKILQNLWKTYPNHPGLRLVSSDTFGHVSTLEELGIANMTTGSFAIRNYFREVPGFVNYFQEAQADGHEQSPWLQASIEACKRKDECPLTTEGNKHHVVNAVYAFAWALDEILQADCDGKLACLTNGTVTGTALVTHLKDIKFNGVDGVFQFDEKGDPVGKYAVQSQQYQDGTYSDIDVGNWDSRGVAGDQLHIRAGSLPWVDGGVVAPRSVCREECRPGYKVIPLEEKCCYGCQRCQDNAVVVDDSRCVECGMFQWPSEDFTVCQNIIPSFIDWQNAVMIVVLVLSSMGVALTLLTGSGMLYYRRHALIKATGRELSFVNMGGILITFVAVYMMLAYPTTVSCFVSELLIALCMTLTFAPTTLKVNRIYRIFQAGKRSTKRPRFIGPRDQLVIASVLTFVQLLISICSVIWAPSLPKLYQQSKYKNYVEIFCEFGRGFLASCVYNLLLILVCCYYAFKTRKVPSNYNESKFIAVSVYSTLVLCLAAVPVYTTAVAVLQKVATLCMALLLNAYLTLVCVYLPKLYAARFVEDLEVADWRSRSEATTQSRASTSANASGIISRPRHVKVHPHPSTTNTGPL</sequence>
<evidence type="ECO:0000313" key="13">
    <source>
        <dbReference type="EnsemblMetazoa" id="XP_038071125.1"/>
    </source>
</evidence>